<gene>
    <name evidence="1" type="ORF">AWB68_04317</name>
</gene>
<evidence type="ECO:0000313" key="2">
    <source>
        <dbReference type="Proteomes" id="UP000054770"/>
    </source>
</evidence>
<proteinExistence type="predicted"/>
<comment type="caution">
    <text evidence="1">The sequence shown here is derived from an EMBL/GenBank/DDBJ whole genome shotgun (WGS) entry which is preliminary data.</text>
</comment>
<dbReference type="Pfam" id="PF06475">
    <property type="entry name" value="Glycolipid_bind"/>
    <property type="match status" value="1"/>
</dbReference>
<protein>
    <submittedName>
        <fullName evidence="1">Transcriptional regulator</fullName>
    </submittedName>
</protein>
<accession>A0A158JUZ1</accession>
<reference evidence="1" key="1">
    <citation type="submission" date="2016-01" db="EMBL/GenBank/DDBJ databases">
        <authorList>
            <person name="Peeters C."/>
        </authorList>
    </citation>
    <scope>NUCLEOTIDE SEQUENCE [LARGE SCALE GENOMIC DNA]</scope>
    <source>
        <strain evidence="1">LMG 22940</strain>
    </source>
</reference>
<name>A0A158JUZ1_9BURK</name>
<dbReference type="EMBL" id="FCON02000050">
    <property type="protein sequence ID" value="SAL72712.1"/>
    <property type="molecule type" value="Genomic_DNA"/>
</dbReference>
<dbReference type="RefSeq" id="WP_087646392.1">
    <property type="nucleotide sequence ID" value="NZ_FCON02000050.1"/>
</dbReference>
<organism evidence="1 2">
    <name type="scientific">Caballeronia choica</name>
    <dbReference type="NCBI Taxonomy" id="326476"/>
    <lineage>
        <taxon>Bacteria</taxon>
        <taxon>Pseudomonadati</taxon>
        <taxon>Pseudomonadota</taxon>
        <taxon>Betaproteobacteria</taxon>
        <taxon>Burkholderiales</taxon>
        <taxon>Burkholderiaceae</taxon>
        <taxon>Caballeronia</taxon>
    </lineage>
</organism>
<dbReference type="AlphaFoldDB" id="A0A158JUZ1"/>
<dbReference type="SUPFAM" id="SSF159275">
    <property type="entry name" value="PA1994-like"/>
    <property type="match status" value="1"/>
</dbReference>
<evidence type="ECO:0000313" key="1">
    <source>
        <dbReference type="EMBL" id="SAL72712.1"/>
    </source>
</evidence>
<keyword evidence="2" id="KW-1185">Reference proteome</keyword>
<dbReference type="Proteomes" id="UP000054770">
    <property type="component" value="Unassembled WGS sequence"/>
</dbReference>
<dbReference type="OrthoDB" id="9814791at2"/>
<dbReference type="InterPro" id="IPR009467">
    <property type="entry name" value="Glycolipid-bd_prot_put"/>
</dbReference>
<sequence>MTSVRWSPENGKGIEHLDLDTREPTIVIESVLIGERTECDHGFIYRIECDAQWRVTRVIIKRAGGVTLELLADTHGNWSDGNGRPHDDLKGCIDIDISATPFTNTLPIRRLNLGKNERRVIPVVYIALPAMTTKRVEQAYTCIEPDRLYRYEGITTQYTADLPVDGDGLVIDYPGLFRRLVD</sequence>